<dbReference type="EMBL" id="ARZX01000003">
    <property type="protein sequence ID" value="EWH14485.1"/>
    <property type="molecule type" value="Genomic_DNA"/>
</dbReference>
<dbReference type="InterPro" id="IPR020018">
    <property type="entry name" value="Motility-assoc_lipoprot_GldH"/>
</dbReference>
<reference evidence="1 2" key="1">
    <citation type="journal article" date="2014" name="Genome Announc.">
        <title>Draft Genome Sequence of the Carrageenan-Degrading Bacterium Cellulophaga sp. Strain KL-A, Isolated from Decaying Marine Algae.</title>
        <authorList>
            <person name="Shan D."/>
            <person name="Ying J."/>
            <person name="Li X."/>
            <person name="Gao Z."/>
            <person name="Wei G."/>
            <person name="Shao Z."/>
        </authorList>
    </citation>
    <scope>NUCLEOTIDE SEQUENCE [LARGE SCALE GENOMIC DNA]</scope>
    <source>
        <strain evidence="1 2">KL-A</strain>
    </source>
</reference>
<dbReference type="Pfam" id="PF14109">
    <property type="entry name" value="GldH_lipo"/>
    <property type="match status" value="1"/>
</dbReference>
<evidence type="ECO:0000313" key="2">
    <source>
        <dbReference type="Proteomes" id="UP000019275"/>
    </source>
</evidence>
<keyword evidence="1" id="KW-0449">Lipoprotein</keyword>
<dbReference type="NCBIfam" id="TIGR03511">
    <property type="entry name" value="GldH_lipo"/>
    <property type="match status" value="1"/>
</dbReference>
<protein>
    <submittedName>
        <fullName evidence="1">Gliding motility-associated lipoprotein GldH</fullName>
    </submittedName>
</protein>
<sequence length="183" mass="20782">MQTKKTTTQIVTATLTKKDPQKMLRNSFIIFLLVLLGACNSNIIETKYKATKNGVWNKDEIMSFSFNAPDTISRYNVFINLRNDNTFPYSNLFLISELSFPNGTVIKDTLEYQMAKPNGEWLGKGNGSIKENKLWLKENIVFPENGVYTLQISQAMRKNGNVNGIVNLEGITDVGYQIEKIKE</sequence>
<comment type="caution">
    <text evidence="1">The sequence shown here is derived from an EMBL/GenBank/DDBJ whole genome shotgun (WGS) entry which is preliminary data.</text>
</comment>
<name>A0ABN0RRL6_9FLAO</name>
<proteinExistence type="predicted"/>
<accession>A0ABN0RRL6</accession>
<organism evidence="1 2">
    <name type="scientific">Cellulophaga geojensis KL-A</name>
    <dbReference type="NCBI Taxonomy" id="1328323"/>
    <lineage>
        <taxon>Bacteria</taxon>
        <taxon>Pseudomonadati</taxon>
        <taxon>Bacteroidota</taxon>
        <taxon>Flavobacteriia</taxon>
        <taxon>Flavobacteriales</taxon>
        <taxon>Flavobacteriaceae</taxon>
        <taxon>Cellulophaga</taxon>
    </lineage>
</organism>
<gene>
    <name evidence="1" type="ORF">KLA_03937</name>
</gene>
<dbReference type="Proteomes" id="UP000019275">
    <property type="component" value="Unassembled WGS sequence"/>
</dbReference>
<keyword evidence="2" id="KW-1185">Reference proteome</keyword>
<evidence type="ECO:0000313" key="1">
    <source>
        <dbReference type="EMBL" id="EWH14485.1"/>
    </source>
</evidence>